<keyword evidence="3" id="KW-1185">Reference proteome</keyword>
<organism evidence="2 3">
    <name type="scientific">Vibrio kanaloae</name>
    <dbReference type="NCBI Taxonomy" id="170673"/>
    <lineage>
        <taxon>Bacteria</taxon>
        <taxon>Pseudomonadati</taxon>
        <taxon>Pseudomonadota</taxon>
        <taxon>Gammaproteobacteria</taxon>
        <taxon>Vibrionales</taxon>
        <taxon>Vibrionaceae</taxon>
        <taxon>Vibrio</taxon>
    </lineage>
</organism>
<evidence type="ECO:0000313" key="2">
    <source>
        <dbReference type="EMBL" id="MEZ8091420.1"/>
    </source>
</evidence>
<protein>
    <recommendedName>
        <fullName evidence="4">DUF4034 domain-containing protein</fullName>
    </recommendedName>
</protein>
<evidence type="ECO:0008006" key="4">
    <source>
        <dbReference type="Google" id="ProtNLM"/>
    </source>
</evidence>
<gene>
    <name evidence="2" type="ORF">ACED24_15270</name>
</gene>
<dbReference type="RefSeq" id="WP_029626856.1">
    <property type="nucleotide sequence ID" value="NZ_JBGONX010000016.1"/>
</dbReference>
<evidence type="ECO:0000313" key="3">
    <source>
        <dbReference type="Proteomes" id="UP001569177"/>
    </source>
</evidence>
<dbReference type="Proteomes" id="UP001569177">
    <property type="component" value="Unassembled WGS sequence"/>
</dbReference>
<reference evidence="2 3" key="1">
    <citation type="submission" date="2024-06" db="EMBL/GenBank/DDBJ databases">
        <authorList>
            <person name="Steensen K."/>
            <person name="Seneca J."/>
            <person name="Bartlau N."/>
            <person name="Yu A.X."/>
            <person name="Polz M.F."/>
        </authorList>
    </citation>
    <scope>NUCLEOTIDE SEQUENCE [LARGE SCALE GENOMIC DNA]</scope>
    <source>
        <strain evidence="2 3">5S240</strain>
    </source>
</reference>
<name>A0ABV4LJY0_9VIBR</name>
<dbReference type="EMBL" id="JBGOOJ010000014">
    <property type="protein sequence ID" value="MEZ8091420.1"/>
    <property type="molecule type" value="Genomic_DNA"/>
</dbReference>
<evidence type="ECO:0000256" key="1">
    <source>
        <dbReference type="SAM" id="Coils"/>
    </source>
</evidence>
<keyword evidence="1" id="KW-0175">Coiled coil</keyword>
<accession>A0ABV4LJY0</accession>
<proteinExistence type="predicted"/>
<sequence>MMMTMTRHSFPTLGEAVKFVFNSTGLLAQKHSQSVILDDEAKKKNIQTKLNRLAKEDGDLDKTLEELEVYLIGLVYEATQDPRVSEALLASARDLYQSYRATLSDEGTYLSRQKTIKWLIEYRLADLVIKSAHKYALMYGAAVSSLKAPCEIDWWLPTFSGEHVCWPLEKVWRWIYQECGTNQSRFHNPSNLDGRASQNLENVSRWFNRGRLPSWGELQKNFEYSVEQLASCGDKRHGRKLSAEDVHRFTCILFLARLSTDIFQQINSAFGSSFIQRLVVQMKAQNRRMVKLNQELKKLISVELFEIGPLTPQQHYEFWFQKVDLYWRQYAQHLAQDASIFQSILIERKGSPFSLSEVKRLRWRFDAYFLAMCLRVHHKQIDSDKKSFMLKYMDGGRRRKSSTLSLTDIQDYQRSIDDAGHGDTLHWMVEWMFATYFYRKDDHRSALGHYKKAFELSKHSVGRDTYLLVNQFAECCAKNDKWREFKKLVAWACHQKVEIRWHRGFDESEDAVKGAFEMLKIANYPIL</sequence>
<feature type="coiled-coil region" evidence="1">
    <location>
        <begin position="275"/>
        <end position="302"/>
    </location>
</feature>
<comment type="caution">
    <text evidence="2">The sequence shown here is derived from an EMBL/GenBank/DDBJ whole genome shotgun (WGS) entry which is preliminary data.</text>
</comment>